<accession>L8GXG4</accession>
<dbReference type="Proteomes" id="UP000011083">
    <property type="component" value="Unassembled WGS sequence"/>
</dbReference>
<feature type="transmembrane region" description="Helical" evidence="2">
    <location>
        <begin position="176"/>
        <end position="202"/>
    </location>
</feature>
<name>L8GXG4_ACACF</name>
<evidence type="ECO:0000256" key="2">
    <source>
        <dbReference type="SAM" id="Phobius"/>
    </source>
</evidence>
<gene>
    <name evidence="3" type="ORF">ACA1_063810</name>
</gene>
<dbReference type="KEGG" id="acan:ACA1_063810"/>
<evidence type="ECO:0000313" key="3">
    <source>
        <dbReference type="EMBL" id="ELR17617.1"/>
    </source>
</evidence>
<dbReference type="PANTHER" id="PTHR12246">
    <property type="entry name" value="PALMITOYLTRANSFERASE ZDHHC16"/>
    <property type="match status" value="1"/>
</dbReference>
<dbReference type="GeneID" id="14917940"/>
<protein>
    <submittedName>
        <fullName evidence="3">DHHC zinc finger domain containing protein</fullName>
    </submittedName>
</protein>
<evidence type="ECO:0000313" key="4">
    <source>
        <dbReference type="Proteomes" id="UP000011083"/>
    </source>
</evidence>
<keyword evidence="2" id="KW-0472">Membrane</keyword>
<dbReference type="GO" id="GO:0016409">
    <property type="term" value="F:palmitoyltransferase activity"/>
    <property type="evidence" value="ECO:0007669"/>
    <property type="project" value="InterPro"/>
</dbReference>
<keyword evidence="2" id="KW-1133">Transmembrane helix</keyword>
<feature type="region of interest" description="Disordered" evidence="1">
    <location>
        <begin position="253"/>
        <end position="298"/>
    </location>
</feature>
<reference evidence="3 4" key="1">
    <citation type="journal article" date="2013" name="Genome Biol.">
        <title>Genome of Acanthamoeba castellanii highlights extensive lateral gene transfer and early evolution of tyrosine kinase signaling.</title>
        <authorList>
            <person name="Clarke M."/>
            <person name="Lohan A.J."/>
            <person name="Liu B."/>
            <person name="Lagkouvardos I."/>
            <person name="Roy S."/>
            <person name="Zafar N."/>
            <person name="Bertelli C."/>
            <person name="Schilde C."/>
            <person name="Kianianmomeni A."/>
            <person name="Burglin T.R."/>
            <person name="Frech C."/>
            <person name="Turcotte B."/>
            <person name="Kopec K.O."/>
            <person name="Synnott J.M."/>
            <person name="Choo C."/>
            <person name="Paponov I."/>
            <person name="Finkler A."/>
            <person name="Soon Heng Tan C."/>
            <person name="Hutchins A.P."/>
            <person name="Weinmeier T."/>
            <person name="Rattei T."/>
            <person name="Chu J.S."/>
            <person name="Gimenez G."/>
            <person name="Irimia M."/>
            <person name="Rigden D.J."/>
            <person name="Fitzpatrick D.A."/>
            <person name="Lorenzo-Morales J."/>
            <person name="Bateman A."/>
            <person name="Chiu C.H."/>
            <person name="Tang P."/>
            <person name="Hegemann P."/>
            <person name="Fromm H."/>
            <person name="Raoult D."/>
            <person name="Greub G."/>
            <person name="Miranda-Saavedra D."/>
            <person name="Chen N."/>
            <person name="Nash P."/>
            <person name="Ginger M.L."/>
            <person name="Horn M."/>
            <person name="Schaap P."/>
            <person name="Caler L."/>
            <person name="Loftus B."/>
        </authorList>
    </citation>
    <scope>NUCLEOTIDE SEQUENCE [LARGE SCALE GENOMIC DNA]</scope>
    <source>
        <strain evidence="3 4">Neff</strain>
    </source>
</reference>
<organism evidence="3 4">
    <name type="scientific">Acanthamoeba castellanii (strain ATCC 30010 / Neff)</name>
    <dbReference type="NCBI Taxonomy" id="1257118"/>
    <lineage>
        <taxon>Eukaryota</taxon>
        <taxon>Amoebozoa</taxon>
        <taxon>Discosea</taxon>
        <taxon>Longamoebia</taxon>
        <taxon>Centramoebida</taxon>
        <taxon>Acanthamoebidae</taxon>
        <taxon>Acanthamoeba</taxon>
    </lineage>
</organism>
<dbReference type="RefSeq" id="XP_004339630.1">
    <property type="nucleotide sequence ID" value="XM_004339582.1"/>
</dbReference>
<sequence length="298" mass="31692">MAAWTGGVVGRWWKRRGAAWTTLAVVLFLEGSLVFGAVLPLGALDSVSGAVAVLALQLLVLLMLASGIIVTSADPGYVPLQPASAGDDEESEEQAAVEGGGAVTAGRISLSEFLTSHERECSFCCAPKPQSAHHCSLCQRNMKAFSLFIVYALLCALSGFAFFVARAEADHTEEYLAWAVALTVANLGLLAFVIVATTWLCVRHLRAILRNQTFLEILLNKPPEHNPGPLANLKRVFGDEPWLWLLPSLATGPPPTESHDSARFVHTASGPSPATATLGHHHHDDEEAPLAGSSSLNS</sequence>
<dbReference type="AlphaFoldDB" id="L8GXG4"/>
<evidence type="ECO:0000256" key="1">
    <source>
        <dbReference type="SAM" id="MobiDB-lite"/>
    </source>
</evidence>
<keyword evidence="4" id="KW-1185">Reference proteome</keyword>
<feature type="transmembrane region" description="Helical" evidence="2">
    <location>
        <begin position="46"/>
        <end position="70"/>
    </location>
</feature>
<dbReference type="VEuPathDB" id="AmoebaDB:ACA1_063810"/>
<dbReference type="InterPro" id="IPR039859">
    <property type="entry name" value="PFA4/ZDH16/20/ERF2-like"/>
</dbReference>
<dbReference type="EMBL" id="KB007974">
    <property type="protein sequence ID" value="ELR17617.1"/>
    <property type="molecule type" value="Genomic_DNA"/>
</dbReference>
<feature type="transmembrane region" description="Helical" evidence="2">
    <location>
        <begin position="144"/>
        <end position="164"/>
    </location>
</feature>
<keyword evidence="2" id="KW-0812">Transmembrane</keyword>
<proteinExistence type="predicted"/>